<evidence type="ECO:0000313" key="2">
    <source>
        <dbReference type="Proteomes" id="UP000551501"/>
    </source>
</evidence>
<keyword evidence="2" id="KW-1185">Reference proteome</keyword>
<reference evidence="1 2" key="1">
    <citation type="submission" date="2020-08" db="EMBL/GenBank/DDBJ databases">
        <title>Sequencing the genomes of 1000 actinobacteria strains.</title>
        <authorList>
            <person name="Klenk H.-P."/>
        </authorList>
    </citation>
    <scope>NUCLEOTIDE SEQUENCE [LARGE SCALE GENOMIC DNA]</scope>
    <source>
        <strain evidence="1 2">DSM 45298</strain>
    </source>
</reference>
<protein>
    <submittedName>
        <fullName evidence="1">Uncharacterized protein</fullName>
    </submittedName>
</protein>
<accession>A0A840F7P1</accession>
<proteinExistence type="predicted"/>
<organism evidence="1 2">
    <name type="scientific">Gordonia humi</name>
    <dbReference type="NCBI Taxonomy" id="686429"/>
    <lineage>
        <taxon>Bacteria</taxon>
        <taxon>Bacillati</taxon>
        <taxon>Actinomycetota</taxon>
        <taxon>Actinomycetes</taxon>
        <taxon>Mycobacteriales</taxon>
        <taxon>Gordoniaceae</taxon>
        <taxon>Gordonia</taxon>
    </lineage>
</organism>
<dbReference type="EMBL" id="JACIFP010000001">
    <property type="protein sequence ID" value="MBB4136230.1"/>
    <property type="molecule type" value="Genomic_DNA"/>
</dbReference>
<comment type="caution">
    <text evidence="1">The sequence shown here is derived from an EMBL/GenBank/DDBJ whole genome shotgun (WGS) entry which is preliminary data.</text>
</comment>
<evidence type="ECO:0000313" key="1">
    <source>
        <dbReference type="EMBL" id="MBB4136230.1"/>
    </source>
</evidence>
<dbReference type="Proteomes" id="UP000551501">
    <property type="component" value="Unassembled WGS sequence"/>
</dbReference>
<gene>
    <name evidence="1" type="ORF">BKA16_002782</name>
</gene>
<name>A0A840F7P1_9ACTN</name>
<dbReference type="AlphaFoldDB" id="A0A840F7P1"/>
<sequence>MLPIALWAVRQRHEQYGYGRRYDKSAGGGVTRMCFGRSGLCSAHAGVSTWCQIVVRAVATR</sequence>